<accession>A0A4Y2M5W4</accession>
<name>A0A4Y2M5W4_ARAVE</name>
<comment type="caution">
    <text evidence="1">The sequence shown here is derived from an EMBL/GenBank/DDBJ whole genome shotgun (WGS) entry which is preliminary data.</text>
</comment>
<evidence type="ECO:0000313" key="2">
    <source>
        <dbReference type="Proteomes" id="UP000499080"/>
    </source>
</evidence>
<dbReference type="Proteomes" id="UP000499080">
    <property type="component" value="Unassembled WGS sequence"/>
</dbReference>
<dbReference type="AlphaFoldDB" id="A0A4Y2M5W4"/>
<dbReference type="PANTHER" id="PTHR35385">
    <property type="entry name" value="PROTEIN B, PUTATIVE-RELATED-RELATED"/>
    <property type="match status" value="1"/>
</dbReference>
<reference evidence="1 2" key="1">
    <citation type="journal article" date="2019" name="Sci. Rep.">
        <title>Orb-weaving spider Araneus ventricosus genome elucidates the spidroin gene catalogue.</title>
        <authorList>
            <person name="Kono N."/>
            <person name="Nakamura H."/>
            <person name="Ohtoshi R."/>
            <person name="Moran D.A.P."/>
            <person name="Shinohara A."/>
            <person name="Yoshida Y."/>
            <person name="Fujiwara M."/>
            <person name="Mori M."/>
            <person name="Tomita M."/>
            <person name="Arakawa K."/>
        </authorList>
    </citation>
    <scope>NUCLEOTIDE SEQUENCE [LARGE SCALE GENOMIC DNA]</scope>
</reference>
<dbReference type="EMBL" id="BGPR01006871">
    <property type="protein sequence ID" value="GBN22485.1"/>
    <property type="molecule type" value="Genomic_DNA"/>
</dbReference>
<keyword evidence="2" id="KW-1185">Reference proteome</keyword>
<evidence type="ECO:0000313" key="1">
    <source>
        <dbReference type="EMBL" id="GBN22485.1"/>
    </source>
</evidence>
<sequence>MEEHENSLDGLPSDYNDHIISSRDEKVFGIKEVKDKDSAEAWLRECSLRTKTTWRVERTYPNAVIMNLFRKDYHCCLNTDRRAKGIRPSKHTGCQAKLEIVVKW</sequence>
<protein>
    <submittedName>
        <fullName evidence="1">Uncharacterized protein</fullName>
    </submittedName>
</protein>
<proteinExistence type="predicted"/>
<gene>
    <name evidence="1" type="ORF">AVEN_13872_1</name>
</gene>
<organism evidence="1 2">
    <name type="scientific">Araneus ventricosus</name>
    <name type="common">Orbweaver spider</name>
    <name type="synonym">Epeira ventricosa</name>
    <dbReference type="NCBI Taxonomy" id="182803"/>
    <lineage>
        <taxon>Eukaryota</taxon>
        <taxon>Metazoa</taxon>
        <taxon>Ecdysozoa</taxon>
        <taxon>Arthropoda</taxon>
        <taxon>Chelicerata</taxon>
        <taxon>Arachnida</taxon>
        <taxon>Araneae</taxon>
        <taxon>Araneomorphae</taxon>
        <taxon>Entelegynae</taxon>
        <taxon>Araneoidea</taxon>
        <taxon>Araneidae</taxon>
        <taxon>Araneus</taxon>
    </lineage>
</organism>
<dbReference type="PANTHER" id="PTHR35385:SF2">
    <property type="entry name" value="PROTEIN B, PUTATIVE-RELATED"/>
    <property type="match status" value="1"/>
</dbReference>